<feature type="transmembrane region" description="Helical" evidence="1">
    <location>
        <begin position="44"/>
        <end position="70"/>
    </location>
</feature>
<comment type="caution">
    <text evidence="2">The sequence shown here is derived from an EMBL/GenBank/DDBJ whole genome shotgun (WGS) entry which is preliminary data.</text>
</comment>
<keyword evidence="1" id="KW-0472">Membrane</keyword>
<dbReference type="AlphaFoldDB" id="A0A261QY63"/>
<evidence type="ECO:0000256" key="1">
    <source>
        <dbReference type="SAM" id="Phobius"/>
    </source>
</evidence>
<reference evidence="3" key="1">
    <citation type="submission" date="2017-05" db="EMBL/GenBank/DDBJ databases">
        <title>Complete and WGS of Bordetella genogroups.</title>
        <authorList>
            <person name="Spilker T."/>
            <person name="Lipuma J."/>
        </authorList>
    </citation>
    <scope>NUCLEOTIDE SEQUENCE [LARGE SCALE GENOMIC DNA]</scope>
    <source>
        <strain evidence="3">AU18089</strain>
    </source>
</reference>
<feature type="transmembrane region" description="Helical" evidence="1">
    <location>
        <begin position="82"/>
        <end position="100"/>
    </location>
</feature>
<dbReference type="Proteomes" id="UP000216947">
    <property type="component" value="Unassembled WGS sequence"/>
</dbReference>
<dbReference type="RefSeq" id="WP_026638816.1">
    <property type="nucleotide sequence ID" value="NZ_NEVI01000016.1"/>
</dbReference>
<dbReference type="OrthoDB" id="5569566at2"/>
<keyword evidence="1" id="KW-1133">Transmembrane helix</keyword>
<keyword evidence="3" id="KW-1185">Reference proteome</keyword>
<keyword evidence="1" id="KW-0812">Transmembrane</keyword>
<protein>
    <submittedName>
        <fullName evidence="2">Uncharacterized protein</fullName>
    </submittedName>
</protein>
<name>A0A261QY63_9BORD</name>
<dbReference type="EMBL" id="NEVK01000006">
    <property type="protein sequence ID" value="OZI17719.1"/>
    <property type="molecule type" value="Genomic_DNA"/>
</dbReference>
<gene>
    <name evidence="2" type="ORF">CAL19_11415</name>
</gene>
<organism evidence="2 3">
    <name type="scientific">Bordetella genomosp. 7</name>
    <dbReference type="NCBI Taxonomy" id="1416805"/>
    <lineage>
        <taxon>Bacteria</taxon>
        <taxon>Pseudomonadati</taxon>
        <taxon>Pseudomonadota</taxon>
        <taxon>Betaproteobacteria</taxon>
        <taxon>Burkholderiales</taxon>
        <taxon>Alcaligenaceae</taxon>
        <taxon>Bordetella</taxon>
    </lineage>
</organism>
<sequence>MQTRSIALLLPLLTGPLAWAVHFTLIYAANGIFCARPALHGLWMGGLATAFMGIAAALALAVIGLVNWRYRRRWPATDDKGFFPWVAATLGLLSAIAIVWQTVPVLMLPACPSA</sequence>
<evidence type="ECO:0000313" key="2">
    <source>
        <dbReference type="EMBL" id="OZI17719.1"/>
    </source>
</evidence>
<proteinExistence type="predicted"/>
<evidence type="ECO:0000313" key="3">
    <source>
        <dbReference type="Proteomes" id="UP000216947"/>
    </source>
</evidence>
<accession>A0A261QY63</accession>